<evidence type="ECO:0000256" key="2">
    <source>
        <dbReference type="SAM" id="Phobius"/>
    </source>
</evidence>
<evidence type="ECO:0000313" key="3">
    <source>
        <dbReference type="EMBL" id="WXB11172.1"/>
    </source>
</evidence>
<dbReference type="RefSeq" id="WP_394820787.1">
    <property type="nucleotide sequence ID" value="NZ_CP089984.1"/>
</dbReference>
<keyword evidence="2" id="KW-1133">Transmembrane helix</keyword>
<feature type="region of interest" description="Disordered" evidence="1">
    <location>
        <begin position="343"/>
        <end position="365"/>
    </location>
</feature>
<reference evidence="3 4" key="1">
    <citation type="submission" date="2021-12" db="EMBL/GenBank/DDBJ databases">
        <title>Discovery of the Pendulisporaceae a myxobacterial family with distinct sporulation behavior and unique specialized metabolism.</title>
        <authorList>
            <person name="Garcia R."/>
            <person name="Popoff A."/>
            <person name="Bader C.D."/>
            <person name="Loehr J."/>
            <person name="Walesch S."/>
            <person name="Walt C."/>
            <person name="Boldt J."/>
            <person name="Bunk B."/>
            <person name="Haeckl F.J.F.P.J."/>
            <person name="Gunesch A.P."/>
            <person name="Birkelbach J."/>
            <person name="Nuebel U."/>
            <person name="Pietschmann T."/>
            <person name="Bach T."/>
            <person name="Mueller R."/>
        </authorList>
    </citation>
    <scope>NUCLEOTIDE SEQUENCE [LARGE SCALE GENOMIC DNA]</scope>
    <source>
        <strain evidence="3 4">MSr11954</strain>
    </source>
</reference>
<dbReference type="Proteomes" id="UP001370348">
    <property type="component" value="Chromosome"/>
</dbReference>
<sequence length="606" mass="64580">MNTVPNAVAADDPLPAHPAAKLGKRYLWFAALFAIMSVISAMNGSSAPGVFLFAGSAVLGWAGVVTIRSAQAVLLANLALERITRGKLDEAERLLARVPAHALRRGAPARSVAIQRAMLAFHRGTGEVAVAEATRAIAVGKGLLQRDYEAMQIAHAHALRALAHASVGHVEQARADAHAAETSPFTGPDALARAELARALLLARAGDMAALRASFARATSSMESLSPRERVLARALRRLARAAPHDAYRQPAKPEGAEGTGLAAWVKKLAPEAAAYVGDAETHAPEVEPAMVDTTSPEARAAMKQARATTKRAWGLPLKATAAWGLLIVVFVGIWTVLSPGGDPERASAPRDVESAAEPERESGDGASAFPVAIAVLALSAYIGWQLRKARQLGRRLLRAQVDIARGDEERAAAELSLLTKSRLPPLAAQAYLGLAALRERRADWSACIAHCTEGLGRIRGAMRAAHSDLLLPELVATRAFALAALGQKAEADAARALLSAEFPTYPYAARAHFRVQLMLAVRAGHFEEAAAIARRRTSDLPLSFRDDMLADLVLAADTGVSSDEYERIRGELHDSEPLRAWLDAVAPGLRDRMRILDLAHPAPRF</sequence>
<keyword evidence="4" id="KW-1185">Reference proteome</keyword>
<proteinExistence type="predicted"/>
<evidence type="ECO:0000313" key="4">
    <source>
        <dbReference type="Proteomes" id="UP001370348"/>
    </source>
</evidence>
<feature type="transmembrane region" description="Helical" evidence="2">
    <location>
        <begin position="313"/>
        <end position="338"/>
    </location>
</feature>
<organism evidence="3 4">
    <name type="scientific">Pendulispora albinea</name>
    <dbReference type="NCBI Taxonomy" id="2741071"/>
    <lineage>
        <taxon>Bacteria</taxon>
        <taxon>Pseudomonadati</taxon>
        <taxon>Myxococcota</taxon>
        <taxon>Myxococcia</taxon>
        <taxon>Myxococcales</taxon>
        <taxon>Sorangiineae</taxon>
        <taxon>Pendulisporaceae</taxon>
        <taxon>Pendulispora</taxon>
    </lineage>
</organism>
<accession>A0ABZ2LQF8</accession>
<keyword evidence="2" id="KW-0812">Transmembrane</keyword>
<dbReference type="EMBL" id="CP089984">
    <property type="protein sequence ID" value="WXB11172.1"/>
    <property type="molecule type" value="Genomic_DNA"/>
</dbReference>
<feature type="compositionally biased region" description="Basic and acidic residues" evidence="1">
    <location>
        <begin position="343"/>
        <end position="364"/>
    </location>
</feature>
<feature type="transmembrane region" description="Helical" evidence="2">
    <location>
        <begin position="368"/>
        <end position="387"/>
    </location>
</feature>
<name>A0ABZ2LQF8_9BACT</name>
<evidence type="ECO:0000256" key="1">
    <source>
        <dbReference type="SAM" id="MobiDB-lite"/>
    </source>
</evidence>
<gene>
    <name evidence="3" type="ORF">LZC94_25260</name>
</gene>
<feature type="transmembrane region" description="Helical" evidence="2">
    <location>
        <begin position="26"/>
        <end position="44"/>
    </location>
</feature>
<protein>
    <submittedName>
        <fullName evidence="3">Uncharacterized protein</fullName>
    </submittedName>
</protein>
<keyword evidence="2" id="KW-0472">Membrane</keyword>
<feature type="transmembrane region" description="Helical" evidence="2">
    <location>
        <begin position="50"/>
        <end position="80"/>
    </location>
</feature>